<keyword evidence="7" id="KW-1185">Reference proteome</keyword>
<feature type="transmembrane region" description="Helical" evidence="4">
    <location>
        <begin position="108"/>
        <end position="124"/>
    </location>
</feature>
<dbReference type="Proteomes" id="UP000185766">
    <property type="component" value="Unassembled WGS sequence"/>
</dbReference>
<accession>A0A1H7KU19</accession>
<sequence length="483" mass="52021">MTQTGGFLGHFMPSSACDDEALWLQSRTVAFCGLCGVIIGLYSAIKWGGMGNAALAQGAFLLIIGMPLALLMLRQAWLPVQAVANLALACMSSYAMILVYQLGGLQSAHVYWPLAMIVFAYLLAGKRSAMFWSLIQLVFVFWLLRLERSGASLPQFELSPRDAMVNQYSGYLLPVLTVWLAQWYSAGLREKALKDAEQHWRQAEQQSAAAERNHASLSHLLTEVRSSVEGLQKLSGQLHGTLITVRERCVSIDNDVQQQSADMQSLDVALQSVLTGLQQGAEHMQGLTASTQDSAAQVEQRAAGMQAAQHSMQAIEHSNAQIAEAMQVISDIAAQTNLLALNAAIEAARAGEHGRGFAVVADEVRSLSQRSNRTADEVQGLLAQAQNSVARGVQQVTGVTEALLSNVGQTRHVAEGMAEHSQVLSGSQAQLLELQSHSQVQLAAVERQRDASAALLSAQLELVAMSESLAQVAQRLSAQVTQP</sequence>
<keyword evidence="4" id="KW-1133">Transmembrane helix</keyword>
<dbReference type="RefSeq" id="WP_074866839.1">
    <property type="nucleotide sequence ID" value="NZ_FOAS01000006.1"/>
</dbReference>
<feature type="transmembrane region" description="Helical" evidence="4">
    <location>
        <begin position="165"/>
        <end position="184"/>
    </location>
</feature>
<evidence type="ECO:0000256" key="2">
    <source>
        <dbReference type="ARBA" id="ARBA00029447"/>
    </source>
</evidence>
<dbReference type="Gene3D" id="1.10.287.950">
    <property type="entry name" value="Methyl-accepting chemotaxis protein"/>
    <property type="match status" value="1"/>
</dbReference>
<dbReference type="PANTHER" id="PTHR43531:SF11">
    <property type="entry name" value="METHYL-ACCEPTING CHEMOTAXIS PROTEIN 3"/>
    <property type="match status" value="1"/>
</dbReference>
<evidence type="ECO:0000259" key="5">
    <source>
        <dbReference type="PROSITE" id="PS50111"/>
    </source>
</evidence>
<comment type="similarity">
    <text evidence="2">Belongs to the methyl-accepting chemotaxis (MCP) protein family.</text>
</comment>
<protein>
    <submittedName>
        <fullName evidence="6">Methyl-accepting chemotaxis protein (MCP) signalling domain-containing protein</fullName>
    </submittedName>
</protein>
<keyword evidence="4" id="KW-0812">Transmembrane</keyword>
<feature type="transmembrane region" description="Helical" evidence="4">
    <location>
        <begin position="28"/>
        <end position="45"/>
    </location>
</feature>
<feature type="transmembrane region" description="Helical" evidence="4">
    <location>
        <begin position="129"/>
        <end position="145"/>
    </location>
</feature>
<dbReference type="EMBL" id="FOAS01000006">
    <property type="protein sequence ID" value="SEK90020.1"/>
    <property type="molecule type" value="Genomic_DNA"/>
</dbReference>
<gene>
    <name evidence="6" type="ORF">SAMN05216214_10673</name>
</gene>
<dbReference type="InterPro" id="IPR051310">
    <property type="entry name" value="MCP_chemotaxis"/>
</dbReference>
<feature type="transmembrane region" description="Helical" evidence="4">
    <location>
        <begin position="51"/>
        <end position="71"/>
    </location>
</feature>
<evidence type="ECO:0000313" key="7">
    <source>
        <dbReference type="Proteomes" id="UP000185766"/>
    </source>
</evidence>
<dbReference type="AlphaFoldDB" id="A0A1H7KU19"/>
<keyword evidence="4" id="KW-0472">Membrane</keyword>
<feature type="domain" description="Methyl-accepting transducer" evidence="5">
    <location>
        <begin position="251"/>
        <end position="456"/>
    </location>
</feature>
<dbReference type="PANTHER" id="PTHR43531">
    <property type="entry name" value="PROTEIN ICFG"/>
    <property type="match status" value="1"/>
</dbReference>
<keyword evidence="1" id="KW-0145">Chemotaxis</keyword>
<dbReference type="Pfam" id="PF00015">
    <property type="entry name" value="MCPsignal"/>
    <property type="match status" value="1"/>
</dbReference>
<evidence type="ECO:0000256" key="3">
    <source>
        <dbReference type="PROSITE-ProRule" id="PRU00284"/>
    </source>
</evidence>
<dbReference type="GO" id="GO:0004888">
    <property type="term" value="F:transmembrane signaling receptor activity"/>
    <property type="evidence" value="ECO:0007669"/>
    <property type="project" value="TreeGrafter"/>
</dbReference>
<organism evidence="6 7">
    <name type="scientific">Atopomonas hussainii</name>
    <dbReference type="NCBI Taxonomy" id="1429083"/>
    <lineage>
        <taxon>Bacteria</taxon>
        <taxon>Pseudomonadati</taxon>
        <taxon>Pseudomonadota</taxon>
        <taxon>Gammaproteobacteria</taxon>
        <taxon>Pseudomonadales</taxon>
        <taxon>Pseudomonadaceae</taxon>
        <taxon>Atopomonas</taxon>
    </lineage>
</organism>
<evidence type="ECO:0000256" key="1">
    <source>
        <dbReference type="ARBA" id="ARBA00022500"/>
    </source>
</evidence>
<dbReference type="PROSITE" id="PS50111">
    <property type="entry name" value="CHEMOTAXIS_TRANSDUC_2"/>
    <property type="match status" value="1"/>
</dbReference>
<name>A0A1H7KU19_9GAMM</name>
<dbReference type="SUPFAM" id="SSF58104">
    <property type="entry name" value="Methyl-accepting chemotaxis protein (MCP) signaling domain"/>
    <property type="match status" value="1"/>
</dbReference>
<feature type="transmembrane region" description="Helical" evidence="4">
    <location>
        <begin position="83"/>
        <end position="102"/>
    </location>
</feature>
<dbReference type="InterPro" id="IPR004089">
    <property type="entry name" value="MCPsignal_dom"/>
</dbReference>
<dbReference type="GO" id="GO:0005886">
    <property type="term" value="C:plasma membrane"/>
    <property type="evidence" value="ECO:0007669"/>
    <property type="project" value="TreeGrafter"/>
</dbReference>
<dbReference type="STRING" id="1429083.GCA_001885685_01003"/>
<dbReference type="GO" id="GO:0007165">
    <property type="term" value="P:signal transduction"/>
    <property type="evidence" value="ECO:0007669"/>
    <property type="project" value="UniProtKB-KW"/>
</dbReference>
<reference evidence="6 7" key="1">
    <citation type="submission" date="2016-10" db="EMBL/GenBank/DDBJ databases">
        <authorList>
            <person name="de Groot N.N."/>
        </authorList>
    </citation>
    <scope>NUCLEOTIDE SEQUENCE [LARGE SCALE GENOMIC DNA]</scope>
    <source>
        <strain evidence="6 7">JCM 19513</strain>
    </source>
</reference>
<evidence type="ECO:0000313" key="6">
    <source>
        <dbReference type="EMBL" id="SEK90020.1"/>
    </source>
</evidence>
<keyword evidence="3" id="KW-0807">Transducer</keyword>
<dbReference type="GO" id="GO:0006935">
    <property type="term" value="P:chemotaxis"/>
    <property type="evidence" value="ECO:0007669"/>
    <property type="project" value="UniProtKB-KW"/>
</dbReference>
<proteinExistence type="inferred from homology"/>
<evidence type="ECO:0000256" key="4">
    <source>
        <dbReference type="SAM" id="Phobius"/>
    </source>
</evidence>
<dbReference type="SMART" id="SM00283">
    <property type="entry name" value="MA"/>
    <property type="match status" value="1"/>
</dbReference>